<dbReference type="Proteomes" id="UP000095280">
    <property type="component" value="Unplaced"/>
</dbReference>
<sequence>EVPHLTKRLIPAAPAIAAVRHPASAACERELDATTATAPSRDPGSLPPSWHRGGRYCLIGQSQEAGNAVKLLRLARRSRASPMQSSAPNSGLRLHNVLAGQRRTRWQLALLSEEQGQAAPGWWTRRGSWLFRETEASSCASALRSCRWLAVENPNISLSYRFALYVRAQEIPFAHVWSGGQAGLHCAFGLEHVDRLRQSVSCKIVVYQNHYYNSRQVVHIVQQARTIQLPAARFEFRCARPTSSAGLKSSWNSRADPPQTVFKTPAQTPWRHLSITRRAQLPRQRLADAWSPAWHGAAGWAAGGRPSPTDCLLDLWEAAAAGARRL</sequence>
<name>A0A1I8JR62_9PLAT</name>
<feature type="region of interest" description="Disordered" evidence="1">
    <location>
        <begin position="243"/>
        <end position="263"/>
    </location>
</feature>
<dbReference type="WBParaSite" id="snap_masked-unitig_33508-processed-gene-0.0-mRNA-1">
    <property type="protein sequence ID" value="snap_masked-unitig_33508-processed-gene-0.0-mRNA-1"/>
    <property type="gene ID" value="snap_masked-unitig_33508-processed-gene-0.0"/>
</dbReference>
<feature type="domain" description="UPA" evidence="2">
    <location>
        <begin position="160"/>
        <end position="220"/>
    </location>
</feature>
<dbReference type="Pfam" id="PF17217">
    <property type="entry name" value="UPA"/>
    <property type="match status" value="1"/>
</dbReference>
<dbReference type="InterPro" id="IPR033772">
    <property type="entry name" value="UPA"/>
</dbReference>
<proteinExistence type="predicted"/>
<keyword evidence="3" id="KW-1185">Reference proteome</keyword>
<feature type="compositionally biased region" description="Polar residues" evidence="1">
    <location>
        <begin position="243"/>
        <end position="253"/>
    </location>
</feature>
<accession>A0A1I8JR62</accession>
<evidence type="ECO:0000313" key="4">
    <source>
        <dbReference type="WBParaSite" id="snap_masked-unitig_33508-processed-gene-0.0-mRNA-1"/>
    </source>
</evidence>
<evidence type="ECO:0000313" key="3">
    <source>
        <dbReference type="Proteomes" id="UP000095280"/>
    </source>
</evidence>
<feature type="region of interest" description="Disordered" evidence="1">
    <location>
        <begin position="28"/>
        <end position="49"/>
    </location>
</feature>
<dbReference type="AlphaFoldDB" id="A0A1I8JR62"/>
<evidence type="ECO:0000259" key="2">
    <source>
        <dbReference type="Pfam" id="PF17217"/>
    </source>
</evidence>
<organism evidence="3 4">
    <name type="scientific">Macrostomum lignano</name>
    <dbReference type="NCBI Taxonomy" id="282301"/>
    <lineage>
        <taxon>Eukaryota</taxon>
        <taxon>Metazoa</taxon>
        <taxon>Spiralia</taxon>
        <taxon>Lophotrochozoa</taxon>
        <taxon>Platyhelminthes</taxon>
        <taxon>Rhabditophora</taxon>
        <taxon>Macrostomorpha</taxon>
        <taxon>Macrostomida</taxon>
        <taxon>Macrostomidae</taxon>
        <taxon>Macrostomum</taxon>
    </lineage>
</organism>
<reference evidence="4" key="1">
    <citation type="submission" date="2016-11" db="UniProtKB">
        <authorList>
            <consortium name="WormBaseParasite"/>
        </authorList>
    </citation>
    <scope>IDENTIFICATION</scope>
</reference>
<protein>
    <submittedName>
        <fullName evidence="4">UPA domain-containing protein</fullName>
    </submittedName>
</protein>
<evidence type="ECO:0000256" key="1">
    <source>
        <dbReference type="SAM" id="MobiDB-lite"/>
    </source>
</evidence>